<dbReference type="InterPro" id="IPR050270">
    <property type="entry name" value="DegV_domain_contain"/>
</dbReference>
<dbReference type="PANTHER" id="PTHR33434:SF8">
    <property type="entry name" value="DEGV DOMAIN-CONTAINING PROTEIN SPR1019"/>
    <property type="match status" value="1"/>
</dbReference>
<dbReference type="SUPFAM" id="SSF82549">
    <property type="entry name" value="DAK1/DegV-like"/>
    <property type="match status" value="1"/>
</dbReference>
<evidence type="ECO:0000313" key="3">
    <source>
        <dbReference type="Proteomes" id="UP000051655"/>
    </source>
</evidence>
<dbReference type="NCBIfam" id="TIGR00762">
    <property type="entry name" value="DegV"/>
    <property type="match status" value="1"/>
</dbReference>
<protein>
    <recommendedName>
        <fullName evidence="4">DegV family protein</fullName>
    </recommendedName>
</protein>
<dbReference type="PATRIC" id="fig|1616.3.peg.856"/>
<dbReference type="Proteomes" id="UP000051655">
    <property type="component" value="Unassembled WGS sequence"/>
</dbReference>
<evidence type="ECO:0000256" key="1">
    <source>
        <dbReference type="ARBA" id="ARBA00023121"/>
    </source>
</evidence>
<proteinExistence type="predicted"/>
<dbReference type="Gene3D" id="3.30.1180.10">
    <property type="match status" value="1"/>
</dbReference>
<sequence length="282" mass="29979">MSQVKIVTDSTAILSDEEIAQLDITVIPLTVVIDDVLYEDGVTLSREEFMKKMGEANNIPKTSTPAIGAFSDVYERLTADGSEVISIHLTPELSGTCQTAHQAAQLVSPDHIHVLNSTFIDRALGFQVIKAAKLAQTGANAAEILAEMERTKQNTQLYLTLDSLDNLSAGGRISKATGFIGGLLNIKIGAHVVDGDIIAEVKGRGAKTIRNYIDKIIDEMHATQGIEMIGLSHAGIPEKATELGARLAQEFPDATIAINQTSPVVATHTGAGAYGLSYLVKG</sequence>
<dbReference type="Gene3D" id="3.40.50.10170">
    <property type="match status" value="1"/>
</dbReference>
<evidence type="ECO:0000313" key="2">
    <source>
        <dbReference type="EMBL" id="KRN75076.1"/>
    </source>
</evidence>
<dbReference type="GO" id="GO:0008289">
    <property type="term" value="F:lipid binding"/>
    <property type="evidence" value="ECO:0007669"/>
    <property type="project" value="UniProtKB-KW"/>
</dbReference>
<dbReference type="EMBL" id="JQBP01000003">
    <property type="protein sequence ID" value="KRN75076.1"/>
    <property type="molecule type" value="Genomic_DNA"/>
</dbReference>
<dbReference type="Pfam" id="PF02645">
    <property type="entry name" value="DegV"/>
    <property type="match status" value="1"/>
</dbReference>
<name>A0A0R2JLZ2_9LACO</name>
<evidence type="ECO:0008006" key="4">
    <source>
        <dbReference type="Google" id="ProtNLM"/>
    </source>
</evidence>
<reference evidence="2 3" key="1">
    <citation type="journal article" date="2015" name="Genome Announc.">
        <title>Expanding the biotechnology potential of lactobacilli through comparative genomics of 213 strains and associated genera.</title>
        <authorList>
            <person name="Sun Z."/>
            <person name="Harris H.M."/>
            <person name="McCann A."/>
            <person name="Guo C."/>
            <person name="Argimon S."/>
            <person name="Zhang W."/>
            <person name="Yang X."/>
            <person name="Jeffery I.B."/>
            <person name="Cooney J.C."/>
            <person name="Kagawa T.F."/>
            <person name="Liu W."/>
            <person name="Song Y."/>
            <person name="Salvetti E."/>
            <person name="Wrobel A."/>
            <person name="Rasinkangas P."/>
            <person name="Parkhill J."/>
            <person name="Rea M.C."/>
            <person name="O'Sullivan O."/>
            <person name="Ritari J."/>
            <person name="Douillard F.P."/>
            <person name="Paul Ross R."/>
            <person name="Yang R."/>
            <person name="Briner A.E."/>
            <person name="Felis G.E."/>
            <person name="de Vos W.M."/>
            <person name="Barrangou R."/>
            <person name="Klaenhammer T.R."/>
            <person name="Caufield P.W."/>
            <person name="Cui Y."/>
            <person name="Zhang H."/>
            <person name="O'Toole P.W."/>
        </authorList>
    </citation>
    <scope>NUCLEOTIDE SEQUENCE [LARGE SCALE GENOMIC DNA]</scope>
    <source>
        <strain evidence="2 3">DSM 20593</strain>
    </source>
</reference>
<keyword evidence="1" id="KW-0446">Lipid-binding</keyword>
<comment type="caution">
    <text evidence="2">The sequence shown here is derived from an EMBL/GenBank/DDBJ whole genome shotgun (WGS) entry which is preliminary data.</text>
</comment>
<dbReference type="RefSeq" id="WP_057755190.1">
    <property type="nucleotide sequence ID" value="NZ_JQBP01000003.1"/>
</dbReference>
<dbReference type="InterPro" id="IPR003797">
    <property type="entry name" value="DegV"/>
</dbReference>
<dbReference type="AlphaFoldDB" id="A0A0R2JLZ2"/>
<gene>
    <name evidence="2" type="ORF">IV73_GL000836</name>
</gene>
<dbReference type="STRING" id="1616.IV73_GL000836"/>
<dbReference type="InterPro" id="IPR043168">
    <property type="entry name" value="DegV_C"/>
</dbReference>
<dbReference type="PANTHER" id="PTHR33434">
    <property type="entry name" value="DEGV DOMAIN-CONTAINING PROTEIN DR_1986-RELATED"/>
    <property type="match status" value="1"/>
</dbReference>
<organism evidence="2 3">
    <name type="scientific">Weissella kandleri</name>
    <dbReference type="NCBI Taxonomy" id="1616"/>
    <lineage>
        <taxon>Bacteria</taxon>
        <taxon>Bacillati</taxon>
        <taxon>Bacillota</taxon>
        <taxon>Bacilli</taxon>
        <taxon>Lactobacillales</taxon>
        <taxon>Lactobacillaceae</taxon>
        <taxon>Weissella</taxon>
    </lineage>
</organism>
<keyword evidence="3" id="KW-1185">Reference proteome</keyword>
<dbReference type="PROSITE" id="PS51482">
    <property type="entry name" value="DEGV"/>
    <property type="match status" value="1"/>
</dbReference>
<dbReference type="OrthoDB" id="5429275at2"/>
<accession>A0A0R2JLZ2</accession>